<dbReference type="GO" id="GO:0003677">
    <property type="term" value="F:DNA binding"/>
    <property type="evidence" value="ECO:0007669"/>
    <property type="project" value="UniProtKB-KW"/>
</dbReference>
<evidence type="ECO:0000256" key="1">
    <source>
        <dbReference type="ARBA" id="ARBA00004123"/>
    </source>
</evidence>
<feature type="domain" description="NAC" evidence="6">
    <location>
        <begin position="11"/>
        <end position="170"/>
    </location>
</feature>
<dbReference type="PROSITE" id="PS51005">
    <property type="entry name" value="NAC"/>
    <property type="match status" value="1"/>
</dbReference>
<dbReference type="PANTHER" id="PTHR31744">
    <property type="entry name" value="PROTEIN CUP-SHAPED COTYLEDON 2-RELATED"/>
    <property type="match status" value="1"/>
</dbReference>
<keyword evidence="5" id="KW-0539">Nucleus</keyword>
<evidence type="ECO:0000259" key="6">
    <source>
        <dbReference type="PROSITE" id="PS51005"/>
    </source>
</evidence>
<dbReference type="GO" id="GO:0005634">
    <property type="term" value="C:nucleus"/>
    <property type="evidence" value="ECO:0007669"/>
    <property type="project" value="UniProtKB-SubCell"/>
</dbReference>
<accession>A0A6A3BLL6</accession>
<evidence type="ECO:0000256" key="5">
    <source>
        <dbReference type="ARBA" id="ARBA00023242"/>
    </source>
</evidence>
<comment type="caution">
    <text evidence="7">The sequence shown here is derived from an EMBL/GenBank/DDBJ whole genome shotgun (WGS) entry which is preliminary data.</text>
</comment>
<dbReference type="Gene3D" id="2.170.150.80">
    <property type="entry name" value="NAC domain"/>
    <property type="match status" value="1"/>
</dbReference>
<reference evidence="7" key="1">
    <citation type="submission" date="2019-09" db="EMBL/GenBank/DDBJ databases">
        <title>Draft genome information of white flower Hibiscus syriacus.</title>
        <authorList>
            <person name="Kim Y.-M."/>
        </authorList>
    </citation>
    <scope>NUCLEOTIDE SEQUENCE [LARGE SCALE GENOMIC DNA]</scope>
    <source>
        <strain evidence="7">YM2019G1</strain>
    </source>
</reference>
<evidence type="ECO:0000313" key="7">
    <source>
        <dbReference type="EMBL" id="KAE8717493.1"/>
    </source>
</evidence>
<dbReference type="Pfam" id="PF02365">
    <property type="entry name" value="NAM"/>
    <property type="match status" value="1"/>
</dbReference>
<dbReference type="AlphaFoldDB" id="A0A6A3BLL6"/>
<proteinExistence type="predicted"/>
<dbReference type="FunFam" id="2.170.150.80:FF:000003">
    <property type="entry name" value="NAC domain-containing protein"/>
    <property type="match status" value="1"/>
</dbReference>
<protein>
    <submittedName>
        <fullName evidence="7">NAC domain-containing protein 43</fullName>
    </submittedName>
</protein>
<gene>
    <name evidence="7" type="ORF">F3Y22_tig00110044pilonHSYRG00070</name>
</gene>
<evidence type="ECO:0000256" key="3">
    <source>
        <dbReference type="ARBA" id="ARBA00023125"/>
    </source>
</evidence>
<evidence type="ECO:0000256" key="2">
    <source>
        <dbReference type="ARBA" id="ARBA00023015"/>
    </source>
</evidence>
<keyword evidence="2" id="KW-0805">Transcription regulation</keyword>
<organism evidence="7 8">
    <name type="scientific">Hibiscus syriacus</name>
    <name type="common">Rose of Sharon</name>
    <dbReference type="NCBI Taxonomy" id="106335"/>
    <lineage>
        <taxon>Eukaryota</taxon>
        <taxon>Viridiplantae</taxon>
        <taxon>Streptophyta</taxon>
        <taxon>Embryophyta</taxon>
        <taxon>Tracheophyta</taxon>
        <taxon>Spermatophyta</taxon>
        <taxon>Magnoliopsida</taxon>
        <taxon>eudicotyledons</taxon>
        <taxon>Gunneridae</taxon>
        <taxon>Pentapetalae</taxon>
        <taxon>rosids</taxon>
        <taxon>malvids</taxon>
        <taxon>Malvales</taxon>
        <taxon>Malvaceae</taxon>
        <taxon>Malvoideae</taxon>
        <taxon>Hibiscus</taxon>
    </lineage>
</organism>
<dbReference type="Proteomes" id="UP000436088">
    <property type="component" value="Unassembled WGS sequence"/>
</dbReference>
<keyword evidence="3" id="KW-0238">DNA-binding</keyword>
<evidence type="ECO:0000313" key="8">
    <source>
        <dbReference type="Proteomes" id="UP000436088"/>
    </source>
</evidence>
<dbReference type="InterPro" id="IPR036093">
    <property type="entry name" value="NAC_dom_sf"/>
</dbReference>
<keyword evidence="4" id="KW-0804">Transcription</keyword>
<dbReference type="InterPro" id="IPR003441">
    <property type="entry name" value="NAC-dom"/>
</dbReference>
<dbReference type="SUPFAM" id="SSF101941">
    <property type="entry name" value="NAC domain"/>
    <property type="match status" value="1"/>
</dbReference>
<sequence length="559" mass="62697">MSLSINGQSEVPPGFRFHPTEEELLHYYLRKKVASQKIDLDVIREVDLNKLEPWDLQEKCKIGSTPQNDWYFFSYKDKKYPTGTRTNRATAAGFWKATGRDKIIYNDVKRIGSRKTLVFYKGRAPHGKKSDWIMHEYRLEDKISQYSYVSNPIGDCMCEDGWVVCRVFSKKNHPRSTLESPKPPLMVCSGNDEAIDRILRHMGNTCKMENSSFIDANKHAMFTHMPGLESPLFNQETIIEPRYQSIDDMPINDGASDHHNDWATLDRYVASLKWPSGDKQAKTDVQRYSKHLGENESVLRKLFIQTSTVTSSISDKHVERELFGKLFSILLHHPVKPSELAVDAGTFPRVNLDSTNIKDAQLETRACFKGTYTGGRMCGSGAEEVGNGPCSDEVRVVEVVSPTVRYGTTAHGSDCQMSGTFNSLEGARGRKWVGSGLEVGDARVDSANLKDVHHIFLDVSGRRLAPIRNVGSRQTKVILNSNMLLEIPNVSSVSGTTVKDHACQTGGTLHTLESEVLAGHGMGLSKSEIVDGHQKQRALEERNAIFNSLRNFQEKFSAH</sequence>
<comment type="subcellular location">
    <subcellularLocation>
        <location evidence="1">Nucleus</location>
    </subcellularLocation>
</comment>
<keyword evidence="8" id="KW-1185">Reference proteome</keyword>
<dbReference type="PANTHER" id="PTHR31744:SF221">
    <property type="entry name" value="NAC DOMAIN-CONTAINING PROTEIN 43-LIKE"/>
    <property type="match status" value="1"/>
</dbReference>
<evidence type="ECO:0000256" key="4">
    <source>
        <dbReference type="ARBA" id="ARBA00023163"/>
    </source>
</evidence>
<dbReference type="GO" id="GO:0006355">
    <property type="term" value="P:regulation of DNA-templated transcription"/>
    <property type="evidence" value="ECO:0007669"/>
    <property type="project" value="InterPro"/>
</dbReference>
<name>A0A6A3BLL6_HIBSY</name>
<dbReference type="EMBL" id="VEPZ02000823">
    <property type="protein sequence ID" value="KAE8717493.1"/>
    <property type="molecule type" value="Genomic_DNA"/>
</dbReference>